<dbReference type="AlphaFoldDB" id="A0AAD5WYV8"/>
<evidence type="ECO:0000313" key="2">
    <source>
        <dbReference type="EMBL" id="KAJ3044154.1"/>
    </source>
</evidence>
<dbReference type="InterPro" id="IPR036865">
    <property type="entry name" value="CRAL-TRIO_dom_sf"/>
</dbReference>
<dbReference type="Gene3D" id="3.40.525.10">
    <property type="entry name" value="CRAL-TRIO lipid binding domain"/>
    <property type="match status" value="1"/>
</dbReference>
<dbReference type="CDD" id="cd00170">
    <property type="entry name" value="SEC14"/>
    <property type="match status" value="1"/>
</dbReference>
<dbReference type="PANTHER" id="PTHR45824:SF29">
    <property type="entry name" value="GH16843P"/>
    <property type="match status" value="1"/>
</dbReference>
<dbReference type="GO" id="GO:0008526">
    <property type="term" value="F:phosphatidylinositol transfer activity"/>
    <property type="evidence" value="ECO:0007669"/>
    <property type="project" value="TreeGrafter"/>
</dbReference>
<dbReference type="Proteomes" id="UP001212841">
    <property type="component" value="Unassembled WGS sequence"/>
</dbReference>
<dbReference type="PROSITE" id="PS50191">
    <property type="entry name" value="CRAL_TRIO"/>
    <property type="match status" value="1"/>
</dbReference>
<dbReference type="Pfam" id="PF00650">
    <property type="entry name" value="CRAL_TRIO"/>
    <property type="match status" value="1"/>
</dbReference>
<dbReference type="SUPFAM" id="SSF46938">
    <property type="entry name" value="CRAL/TRIO N-terminal domain"/>
    <property type="match status" value="1"/>
</dbReference>
<dbReference type="SUPFAM" id="SSF52087">
    <property type="entry name" value="CRAL/TRIO domain"/>
    <property type="match status" value="1"/>
</dbReference>
<organism evidence="2 3">
    <name type="scientific">Rhizophlyctis rosea</name>
    <dbReference type="NCBI Taxonomy" id="64517"/>
    <lineage>
        <taxon>Eukaryota</taxon>
        <taxon>Fungi</taxon>
        <taxon>Fungi incertae sedis</taxon>
        <taxon>Chytridiomycota</taxon>
        <taxon>Chytridiomycota incertae sedis</taxon>
        <taxon>Chytridiomycetes</taxon>
        <taxon>Rhizophlyctidales</taxon>
        <taxon>Rhizophlyctidaceae</taxon>
        <taxon>Rhizophlyctis</taxon>
    </lineage>
</organism>
<name>A0AAD5WYV8_9FUNG</name>
<protein>
    <recommendedName>
        <fullName evidence="1">CRAL-TRIO domain-containing protein</fullName>
    </recommendedName>
</protein>
<dbReference type="EMBL" id="JADGJD010001311">
    <property type="protein sequence ID" value="KAJ3044154.1"/>
    <property type="molecule type" value="Genomic_DNA"/>
</dbReference>
<dbReference type="SMART" id="SM00516">
    <property type="entry name" value="SEC14"/>
    <property type="match status" value="1"/>
</dbReference>
<dbReference type="InterPro" id="IPR052578">
    <property type="entry name" value="PI_Transfer_CRAL-TRIO"/>
</dbReference>
<sequence length="258" mass="29475">MPSVAELPTPSTWIVPKSMKVPVRTKGTDADYATFTAELERRFQDLEVSKLSEWWRVMFFDQHRGDVESALKAIERTLKWRQSYGWYNLPNEDFSAELSAKKLYFHGLDKAGNPVLVWRFSRHISSNGDPAAIDRIVRFVVWTMAKAIEEGTITRQATFMMDRIGSTGENNEGIALIRTLINTIQVNMPEVVHKMVIFPTNMLIHSMWRLAKPFLDSRMVDKVVMCSEKEVTNTLLTIIDSNELAQRYGGTSVDPNDA</sequence>
<accession>A0AAD5WYV8</accession>
<gene>
    <name evidence="2" type="ORF">HK097_001574</name>
</gene>
<reference evidence="2" key="1">
    <citation type="submission" date="2020-05" db="EMBL/GenBank/DDBJ databases">
        <title>Phylogenomic resolution of chytrid fungi.</title>
        <authorList>
            <person name="Stajich J.E."/>
            <person name="Amses K."/>
            <person name="Simmons R."/>
            <person name="Seto K."/>
            <person name="Myers J."/>
            <person name="Bonds A."/>
            <person name="Quandt C.A."/>
            <person name="Barry K."/>
            <person name="Liu P."/>
            <person name="Grigoriev I."/>
            <person name="Longcore J.E."/>
            <person name="James T.Y."/>
        </authorList>
    </citation>
    <scope>NUCLEOTIDE SEQUENCE</scope>
    <source>
        <strain evidence="2">JEL0318</strain>
    </source>
</reference>
<feature type="domain" description="CRAL-TRIO" evidence="1">
    <location>
        <begin position="105"/>
        <end position="256"/>
    </location>
</feature>
<comment type="caution">
    <text evidence="2">The sequence shown here is derived from an EMBL/GenBank/DDBJ whole genome shotgun (WGS) entry which is preliminary data.</text>
</comment>
<dbReference type="PANTHER" id="PTHR45824">
    <property type="entry name" value="GH16843P"/>
    <property type="match status" value="1"/>
</dbReference>
<evidence type="ECO:0000313" key="3">
    <source>
        <dbReference type="Proteomes" id="UP001212841"/>
    </source>
</evidence>
<dbReference type="InterPro" id="IPR036273">
    <property type="entry name" value="CRAL/TRIO_N_dom_sf"/>
</dbReference>
<proteinExistence type="predicted"/>
<dbReference type="InterPro" id="IPR001251">
    <property type="entry name" value="CRAL-TRIO_dom"/>
</dbReference>
<keyword evidence="3" id="KW-1185">Reference proteome</keyword>
<evidence type="ECO:0000259" key="1">
    <source>
        <dbReference type="PROSITE" id="PS50191"/>
    </source>
</evidence>